<gene>
    <name evidence="2" type="ORF">M6B38_202905</name>
    <name evidence="1" type="ORF">M6B38_233700</name>
</gene>
<organism evidence="2 3">
    <name type="scientific">Iris pallida</name>
    <name type="common">Sweet iris</name>
    <dbReference type="NCBI Taxonomy" id="29817"/>
    <lineage>
        <taxon>Eukaryota</taxon>
        <taxon>Viridiplantae</taxon>
        <taxon>Streptophyta</taxon>
        <taxon>Embryophyta</taxon>
        <taxon>Tracheophyta</taxon>
        <taxon>Spermatophyta</taxon>
        <taxon>Magnoliopsida</taxon>
        <taxon>Liliopsida</taxon>
        <taxon>Asparagales</taxon>
        <taxon>Iridaceae</taxon>
        <taxon>Iridoideae</taxon>
        <taxon>Irideae</taxon>
        <taxon>Iris</taxon>
    </lineage>
</organism>
<dbReference type="PANTHER" id="PTHR31965">
    <property type="entry name" value="TRANSMEMBRANE PROTEIN 42"/>
    <property type="match status" value="1"/>
</dbReference>
<sequence>MRNSLVLVTSSPHAVCCKNHNVETIDHLFTQSETATGTWNHFAKSFKILEQVSSLNQLAEIQKYCLVMFFNVTMWGCYVNSLKALSSLQATVTNFAFNFLCSGLAGHFLFEEPLPSRVIYINRQ</sequence>
<proteinExistence type="predicted"/>
<dbReference type="AlphaFoldDB" id="A0AAX6E7Z5"/>
<keyword evidence="3" id="KW-1185">Reference proteome</keyword>
<evidence type="ECO:0000313" key="2">
    <source>
        <dbReference type="EMBL" id="KAJ6800247.1"/>
    </source>
</evidence>
<evidence type="ECO:0000313" key="1">
    <source>
        <dbReference type="EMBL" id="KAJ6794041.1"/>
    </source>
</evidence>
<protein>
    <submittedName>
        <fullName evidence="2">Uncharacterized protein</fullName>
    </submittedName>
</protein>
<name>A0AAX6E7Z5_IRIPA</name>
<accession>A0AAX6E7Z5</accession>
<reference evidence="2" key="1">
    <citation type="journal article" date="2023" name="GigaByte">
        <title>Genome assembly of the bearded iris, Iris pallida Lam.</title>
        <authorList>
            <person name="Bruccoleri R.E."/>
            <person name="Oakeley E.J."/>
            <person name="Faust A.M.E."/>
            <person name="Altorfer M."/>
            <person name="Dessus-Babus S."/>
            <person name="Burckhardt D."/>
            <person name="Oertli M."/>
            <person name="Naumann U."/>
            <person name="Petersen F."/>
            <person name="Wong J."/>
        </authorList>
    </citation>
    <scope>NUCLEOTIDE SEQUENCE</scope>
    <source>
        <strain evidence="2">GSM-AAB239-AS_SAM_17_03QT</strain>
    </source>
</reference>
<reference evidence="2" key="2">
    <citation type="submission" date="2023-04" db="EMBL/GenBank/DDBJ databases">
        <authorList>
            <person name="Bruccoleri R.E."/>
            <person name="Oakeley E.J."/>
            <person name="Faust A.-M."/>
            <person name="Dessus-Babus S."/>
            <person name="Altorfer M."/>
            <person name="Burckhardt D."/>
            <person name="Oertli M."/>
            <person name="Naumann U."/>
            <person name="Petersen F."/>
            <person name="Wong J."/>
        </authorList>
    </citation>
    <scope>NUCLEOTIDE SEQUENCE</scope>
    <source>
        <strain evidence="2">GSM-AAB239-AS_SAM_17_03QT</strain>
        <tissue evidence="2">Leaf</tissue>
    </source>
</reference>
<dbReference type="Proteomes" id="UP001140949">
    <property type="component" value="Unassembled WGS sequence"/>
</dbReference>
<dbReference type="PANTHER" id="PTHR31965:SF1">
    <property type="entry name" value="TRANSMEMBRANE PROTEIN 42"/>
    <property type="match status" value="1"/>
</dbReference>
<evidence type="ECO:0000313" key="3">
    <source>
        <dbReference type="Proteomes" id="UP001140949"/>
    </source>
</evidence>
<dbReference type="InterPro" id="IPR039632">
    <property type="entry name" value="TMEM42"/>
</dbReference>
<dbReference type="EMBL" id="JANAVB010039019">
    <property type="protein sequence ID" value="KAJ6800247.1"/>
    <property type="molecule type" value="Genomic_DNA"/>
</dbReference>
<comment type="caution">
    <text evidence="2">The sequence shown here is derived from an EMBL/GenBank/DDBJ whole genome shotgun (WGS) entry which is preliminary data.</text>
</comment>
<dbReference type="EMBL" id="JANAVB010042617">
    <property type="protein sequence ID" value="KAJ6794041.1"/>
    <property type="molecule type" value="Genomic_DNA"/>
</dbReference>